<dbReference type="Gene3D" id="2.40.100.20">
    <property type="match status" value="1"/>
</dbReference>
<dbReference type="AlphaFoldDB" id="A0A419EMZ4"/>
<comment type="caution">
    <text evidence="2">The sequence shown here is derived from an EMBL/GenBank/DDBJ whole genome shotgun (WGS) entry which is preliminary data.</text>
</comment>
<evidence type="ECO:0000313" key="3">
    <source>
        <dbReference type="Proteomes" id="UP000285961"/>
    </source>
</evidence>
<organism evidence="2 3">
    <name type="scientific">Candidatus Abyssobacteria bacterium SURF_17</name>
    <dbReference type="NCBI Taxonomy" id="2093361"/>
    <lineage>
        <taxon>Bacteria</taxon>
        <taxon>Pseudomonadati</taxon>
        <taxon>Candidatus Hydrogenedentota</taxon>
        <taxon>Candidatus Abyssobacteria</taxon>
    </lineage>
</organism>
<reference evidence="2 3" key="1">
    <citation type="journal article" date="2017" name="ISME J.">
        <title>Energy and carbon metabolisms in a deep terrestrial subsurface fluid microbial community.</title>
        <authorList>
            <person name="Momper L."/>
            <person name="Jungbluth S.P."/>
            <person name="Lee M.D."/>
            <person name="Amend J.P."/>
        </authorList>
    </citation>
    <scope>NUCLEOTIDE SEQUENCE [LARGE SCALE GENOMIC DNA]</scope>
    <source>
        <strain evidence="2">SURF_17</strain>
    </source>
</reference>
<dbReference type="InterPro" id="IPR025658">
    <property type="entry name" value="Cyclophilin_TM1367"/>
</dbReference>
<name>A0A419EMZ4_9BACT</name>
<evidence type="ECO:0000259" key="1">
    <source>
        <dbReference type="Pfam" id="PF04126"/>
    </source>
</evidence>
<evidence type="ECO:0000313" key="2">
    <source>
        <dbReference type="EMBL" id="RJP64091.1"/>
    </source>
</evidence>
<protein>
    <recommendedName>
        <fullName evidence="1">Cyclophilin TM1367-like domain-containing protein</fullName>
    </recommendedName>
</protein>
<accession>A0A419EMZ4</accession>
<dbReference type="EMBL" id="QZKI01000143">
    <property type="protein sequence ID" value="RJP64091.1"/>
    <property type="molecule type" value="Genomic_DNA"/>
</dbReference>
<gene>
    <name evidence="2" type="ORF">C4532_19925</name>
</gene>
<dbReference type="Proteomes" id="UP000285961">
    <property type="component" value="Unassembled WGS sequence"/>
</dbReference>
<feature type="domain" description="Cyclophilin TM1367-like" evidence="1">
    <location>
        <begin position="3"/>
        <end position="120"/>
    </location>
</feature>
<proteinExistence type="predicted"/>
<dbReference type="Pfam" id="PF04126">
    <property type="entry name" value="Cyclophil_like"/>
    <property type="match status" value="1"/>
</dbReference>
<dbReference type="InterPro" id="IPR029000">
    <property type="entry name" value="Cyclophilin-like_dom_sf"/>
</dbReference>
<dbReference type="SUPFAM" id="SSF50891">
    <property type="entry name" value="Cyclophilin-like"/>
    <property type="match status" value="1"/>
</dbReference>
<sequence>MGKKIIIEAGDVRAEAELNESKTAQLIWDCLPIESVANTWGDEVYFAIPVKTGLENAVDVVEVGDLGYWPKGPAFCIFFGPTPMSRGNEIKPASAVNPVGKVLGDARTFRSVREGQKVRVSRS</sequence>